<evidence type="ECO:0000313" key="13">
    <source>
        <dbReference type="EMBL" id="CDO96173.1"/>
    </source>
</evidence>
<dbReference type="GO" id="GO:0001405">
    <property type="term" value="C:PAM complex, Tim23 associated import motor"/>
    <property type="evidence" value="ECO:0007669"/>
    <property type="project" value="UniProtKB-UniRule"/>
</dbReference>
<evidence type="ECO:0000256" key="2">
    <source>
        <dbReference type="ARBA" id="ARBA00006837"/>
    </source>
</evidence>
<comment type="function">
    <text evidence="12">Component of the PAM complex, a complex required for the translocation of transit peptide-containing proteins from the inner membrane into the mitochondrial matrix in an ATP-dependent manner.</text>
</comment>
<evidence type="ECO:0000256" key="5">
    <source>
        <dbReference type="ARBA" id="ARBA00022792"/>
    </source>
</evidence>
<keyword evidence="3 12" id="KW-0813">Transport</keyword>
<keyword evidence="6 12" id="KW-0653">Protein transport</keyword>
<evidence type="ECO:0000256" key="12">
    <source>
        <dbReference type="RuleBase" id="RU367146"/>
    </source>
</evidence>
<comment type="subunit">
    <text evidence="12">Component of the PAM complex.</text>
</comment>
<organism evidence="13 14">
    <name type="scientific">Kluyveromyces dobzhanskii CBS 2104</name>
    <dbReference type="NCBI Taxonomy" id="1427455"/>
    <lineage>
        <taxon>Eukaryota</taxon>
        <taxon>Fungi</taxon>
        <taxon>Dikarya</taxon>
        <taxon>Ascomycota</taxon>
        <taxon>Saccharomycotina</taxon>
        <taxon>Saccharomycetes</taxon>
        <taxon>Saccharomycetales</taxon>
        <taxon>Saccharomycetaceae</taxon>
        <taxon>Kluyveromyces</taxon>
    </lineage>
</organism>
<evidence type="ECO:0000256" key="9">
    <source>
        <dbReference type="ARBA" id="ARBA00023010"/>
    </source>
</evidence>
<dbReference type="PANTHER" id="PTHR28021:SF1">
    <property type="entry name" value="PRESEQUENCE TRANSLOCATED-ASSOCIATED MOTOR SUBUNIT PAM17, MITOCHONDRIAL"/>
    <property type="match status" value="1"/>
</dbReference>
<dbReference type="PANTHER" id="PTHR28021">
    <property type="entry name" value="PRESEQUENCE TRANSLOCATED-ASSOCIATED MOTOR SUBUNIT PAM17, MITOCHONDRIAL"/>
    <property type="match status" value="1"/>
</dbReference>
<feature type="transmembrane region" description="Helical" evidence="12">
    <location>
        <begin position="58"/>
        <end position="79"/>
    </location>
</feature>
<comment type="caution">
    <text evidence="13">The sequence shown here is derived from an EMBL/GenBank/DDBJ whole genome shotgun (WGS) entry which is preliminary data.</text>
</comment>
<evidence type="ECO:0000256" key="11">
    <source>
        <dbReference type="ARBA" id="ARBA00023136"/>
    </source>
</evidence>
<name>A0A0A8LD90_9SACH</name>
<keyword evidence="9 12" id="KW-0811">Translocation</keyword>
<keyword evidence="5 12" id="KW-0999">Mitochondrion inner membrane</keyword>
<comment type="similarity">
    <text evidence="2 12">Belongs to the PAM17 family.</text>
</comment>
<keyword evidence="11 12" id="KW-0472">Membrane</keyword>
<dbReference type="Pfam" id="PF08566">
    <property type="entry name" value="Pam17"/>
    <property type="match status" value="1"/>
</dbReference>
<evidence type="ECO:0000256" key="7">
    <source>
        <dbReference type="ARBA" id="ARBA00022946"/>
    </source>
</evidence>
<proteinExistence type="inferred from homology"/>
<dbReference type="GO" id="GO:0030150">
    <property type="term" value="P:protein import into mitochondrial matrix"/>
    <property type="evidence" value="ECO:0007669"/>
    <property type="project" value="UniProtKB-UniRule"/>
</dbReference>
<protein>
    <recommendedName>
        <fullName evidence="12">Presequence translocated-associated motor subunit PAM17</fullName>
    </recommendedName>
</protein>
<keyword evidence="14" id="KW-1185">Reference proteome</keyword>
<reference evidence="13 14" key="1">
    <citation type="submission" date="2014-03" db="EMBL/GenBank/DDBJ databases">
        <title>The genome of Kluyveromyces dobzhanskii.</title>
        <authorList>
            <person name="Nystedt B."/>
            <person name="Astrom S."/>
        </authorList>
    </citation>
    <scope>NUCLEOTIDE SEQUENCE [LARGE SCALE GENOMIC DNA]</scope>
    <source>
        <strain evidence="13 14">CBS 2104</strain>
    </source>
</reference>
<evidence type="ECO:0000256" key="4">
    <source>
        <dbReference type="ARBA" id="ARBA00022692"/>
    </source>
</evidence>
<evidence type="ECO:0000256" key="3">
    <source>
        <dbReference type="ARBA" id="ARBA00022448"/>
    </source>
</evidence>
<keyword evidence="8 12" id="KW-1133">Transmembrane helix</keyword>
<evidence type="ECO:0000256" key="1">
    <source>
        <dbReference type="ARBA" id="ARBA00004448"/>
    </source>
</evidence>
<keyword evidence="4 12" id="KW-0812">Transmembrane</keyword>
<sequence>MLRLGINVQRGSSVLKSAIARNGFAVRMNSTSAADAGASAAGNMTWPQFFQLRKKERVFNTASSVLTAIVFVNGSWLYFSTLEIDPTQSIFGFDPLMAISAGMITCAGIGWLLGPILGTALFKATSGAKLVQYQKKQLSFLAKIQNNRVNPQSQSFSNPVPDYYGEKINSVTQYRQWLRDCHSYKRKASEFL</sequence>
<dbReference type="EMBL" id="CCBQ010000047">
    <property type="protein sequence ID" value="CDO96173.1"/>
    <property type="molecule type" value="Genomic_DNA"/>
</dbReference>
<evidence type="ECO:0000313" key="14">
    <source>
        <dbReference type="Proteomes" id="UP000031516"/>
    </source>
</evidence>
<dbReference type="Proteomes" id="UP000031516">
    <property type="component" value="Unassembled WGS sequence"/>
</dbReference>
<keyword evidence="10 12" id="KW-0496">Mitochondrion</keyword>
<dbReference type="InterPro" id="IPR013875">
    <property type="entry name" value="Pam17"/>
</dbReference>
<dbReference type="OrthoDB" id="5970083at2759"/>
<evidence type="ECO:0000256" key="6">
    <source>
        <dbReference type="ARBA" id="ARBA00022927"/>
    </source>
</evidence>
<comment type="subcellular location">
    <subcellularLocation>
        <location evidence="1 12">Mitochondrion inner membrane</location>
        <topology evidence="1 12">Multi-pass membrane protein</topology>
    </subcellularLocation>
</comment>
<evidence type="ECO:0000256" key="8">
    <source>
        <dbReference type="ARBA" id="ARBA00022989"/>
    </source>
</evidence>
<gene>
    <name evidence="13" type="ORF">KLDO_g4389</name>
</gene>
<accession>A0A0A8LD90</accession>
<keyword evidence="7" id="KW-0809">Transit peptide</keyword>
<feature type="transmembrane region" description="Helical" evidence="12">
    <location>
        <begin position="99"/>
        <end position="122"/>
    </location>
</feature>
<dbReference type="AlphaFoldDB" id="A0A0A8LD90"/>
<evidence type="ECO:0000256" key="10">
    <source>
        <dbReference type="ARBA" id="ARBA00023128"/>
    </source>
</evidence>